<dbReference type="InterPro" id="IPR031746">
    <property type="entry name" value="DUF4732"/>
</dbReference>
<evidence type="ECO:0000256" key="2">
    <source>
        <dbReference type="SAM" id="Phobius"/>
    </source>
</evidence>
<proteinExistence type="predicted"/>
<dbReference type="AlphaFoldDB" id="A0A2G8JJK2"/>
<protein>
    <submittedName>
        <fullName evidence="3">Uncharacterized protein</fullName>
    </submittedName>
</protein>
<comment type="caution">
    <text evidence="3">The sequence shown here is derived from an EMBL/GenBank/DDBJ whole genome shotgun (WGS) entry which is preliminary data.</text>
</comment>
<sequence>MPISSSRERLMTSVGEKPSAKSQPNVIIHRTNERSGKKHRKGNAQEKLTLPRINQLQINEQEIGHSQFHYGGFTSPTPKPSTPGHSVGRETPKIRKGDKDFAFRKIRVFSKLPELEPLTLVFSTHNGSLTHHDVLKGLQVVQRITNEDLKSIQFIDMNVVLSSAGVPGRMVVWWWCGGGVVVVVVVVWWWWCGGGEEVWRCGVVVVG</sequence>
<name>A0A2G8JJK2_STIJA</name>
<accession>A0A2G8JJK2</accession>
<keyword evidence="2" id="KW-1133">Transmembrane helix</keyword>
<evidence type="ECO:0000313" key="3">
    <source>
        <dbReference type="EMBL" id="PIK35934.1"/>
    </source>
</evidence>
<feature type="region of interest" description="Disordered" evidence="1">
    <location>
        <begin position="1"/>
        <end position="44"/>
    </location>
</feature>
<evidence type="ECO:0000313" key="4">
    <source>
        <dbReference type="Proteomes" id="UP000230750"/>
    </source>
</evidence>
<dbReference type="OrthoDB" id="6076093at2759"/>
<evidence type="ECO:0000256" key="1">
    <source>
        <dbReference type="SAM" id="MobiDB-lite"/>
    </source>
</evidence>
<feature type="transmembrane region" description="Helical" evidence="2">
    <location>
        <begin position="171"/>
        <end position="191"/>
    </location>
</feature>
<gene>
    <name evidence="3" type="ORF">BSL78_27239</name>
</gene>
<dbReference type="EMBL" id="MRZV01001784">
    <property type="protein sequence ID" value="PIK35934.1"/>
    <property type="molecule type" value="Genomic_DNA"/>
</dbReference>
<feature type="region of interest" description="Disordered" evidence="1">
    <location>
        <begin position="74"/>
        <end position="93"/>
    </location>
</feature>
<reference evidence="3 4" key="1">
    <citation type="journal article" date="2017" name="PLoS Biol.">
        <title>The sea cucumber genome provides insights into morphological evolution and visceral regeneration.</title>
        <authorList>
            <person name="Zhang X."/>
            <person name="Sun L."/>
            <person name="Yuan J."/>
            <person name="Sun Y."/>
            <person name="Gao Y."/>
            <person name="Zhang L."/>
            <person name="Li S."/>
            <person name="Dai H."/>
            <person name="Hamel J.F."/>
            <person name="Liu C."/>
            <person name="Yu Y."/>
            <person name="Liu S."/>
            <person name="Lin W."/>
            <person name="Guo K."/>
            <person name="Jin S."/>
            <person name="Xu P."/>
            <person name="Storey K.B."/>
            <person name="Huan P."/>
            <person name="Zhang T."/>
            <person name="Zhou Y."/>
            <person name="Zhang J."/>
            <person name="Lin C."/>
            <person name="Li X."/>
            <person name="Xing L."/>
            <person name="Huo D."/>
            <person name="Sun M."/>
            <person name="Wang L."/>
            <person name="Mercier A."/>
            <person name="Li F."/>
            <person name="Yang H."/>
            <person name="Xiang J."/>
        </authorList>
    </citation>
    <scope>NUCLEOTIDE SEQUENCE [LARGE SCALE GENOMIC DNA]</scope>
    <source>
        <strain evidence="3">Shaxun</strain>
        <tissue evidence="3">Muscle</tissue>
    </source>
</reference>
<keyword evidence="4" id="KW-1185">Reference proteome</keyword>
<dbReference type="PANTHER" id="PTHR37153">
    <property type="entry name" value="CHROMOSOME 19 C19ORF81 HOMOLOG"/>
    <property type="match status" value="1"/>
</dbReference>
<dbReference type="Proteomes" id="UP000230750">
    <property type="component" value="Unassembled WGS sequence"/>
</dbReference>
<dbReference type="PANTHER" id="PTHR37153:SF1">
    <property type="entry name" value="HYPOTHETICAL LOC292874"/>
    <property type="match status" value="1"/>
</dbReference>
<keyword evidence="2" id="KW-0472">Membrane</keyword>
<feature type="compositionally biased region" description="Basic and acidic residues" evidence="1">
    <location>
        <begin position="1"/>
        <end position="10"/>
    </location>
</feature>
<organism evidence="3 4">
    <name type="scientific">Stichopus japonicus</name>
    <name type="common">Sea cucumber</name>
    <dbReference type="NCBI Taxonomy" id="307972"/>
    <lineage>
        <taxon>Eukaryota</taxon>
        <taxon>Metazoa</taxon>
        <taxon>Echinodermata</taxon>
        <taxon>Eleutherozoa</taxon>
        <taxon>Echinozoa</taxon>
        <taxon>Holothuroidea</taxon>
        <taxon>Aspidochirotacea</taxon>
        <taxon>Aspidochirotida</taxon>
        <taxon>Stichopodidae</taxon>
        <taxon>Apostichopus</taxon>
    </lineage>
</organism>
<keyword evidence="2" id="KW-0812">Transmembrane</keyword>